<keyword evidence="3" id="KW-1185">Reference proteome</keyword>
<proteinExistence type="predicted"/>
<dbReference type="EMBL" id="CM014098">
    <property type="protein sequence ID" value="TKS90312.1"/>
    <property type="molecule type" value="Genomic_DNA"/>
</dbReference>
<evidence type="ECO:0000256" key="1">
    <source>
        <dbReference type="SAM" id="Coils"/>
    </source>
</evidence>
<protein>
    <submittedName>
        <fullName evidence="2">Uncharacterized protein</fullName>
    </submittedName>
</protein>
<evidence type="ECO:0000313" key="2">
    <source>
        <dbReference type="EMBL" id="TKS90312.1"/>
    </source>
</evidence>
<evidence type="ECO:0000313" key="3">
    <source>
        <dbReference type="Proteomes" id="UP000298787"/>
    </source>
</evidence>
<reference evidence="2 3" key="1">
    <citation type="submission" date="2019-01" db="EMBL/GenBank/DDBJ databases">
        <title>Genome Assembly of Collichthys lucidus.</title>
        <authorList>
            <person name="Cai M."/>
            <person name="Xiao S."/>
        </authorList>
    </citation>
    <scope>NUCLEOTIDE SEQUENCE [LARGE SCALE GENOMIC DNA]</scope>
    <source>
        <strain evidence="2">JT15FE1705JMU</strain>
        <tissue evidence="2">Muscle</tissue>
    </source>
</reference>
<keyword evidence="1" id="KW-0175">Coiled coil</keyword>
<sequence>MDAQHLLARNSGLREALYSAITEIKSLKDKNKVLKEQKRRNRTQAHIDTLYQLTIKEKELQKSEQQWKSRCDALEASLIYKTNQLQKLTVNTKEQEQLVKKAQEEEKLKEELQEEMKQKDDLLKRAIQKRRNRTQANMDTLYQRNLKEKELQKSEQQWKIRCDALEASLIPKINQLQPCFLHQHCFLHQAFVPQ</sequence>
<organism evidence="2 3">
    <name type="scientific">Collichthys lucidus</name>
    <name type="common">Big head croaker</name>
    <name type="synonym">Sciaena lucida</name>
    <dbReference type="NCBI Taxonomy" id="240159"/>
    <lineage>
        <taxon>Eukaryota</taxon>
        <taxon>Metazoa</taxon>
        <taxon>Chordata</taxon>
        <taxon>Craniata</taxon>
        <taxon>Vertebrata</taxon>
        <taxon>Euteleostomi</taxon>
        <taxon>Actinopterygii</taxon>
        <taxon>Neopterygii</taxon>
        <taxon>Teleostei</taxon>
        <taxon>Neoteleostei</taxon>
        <taxon>Acanthomorphata</taxon>
        <taxon>Eupercaria</taxon>
        <taxon>Sciaenidae</taxon>
        <taxon>Collichthys</taxon>
    </lineage>
</organism>
<dbReference type="Proteomes" id="UP000298787">
    <property type="component" value="Chromosome 21"/>
</dbReference>
<gene>
    <name evidence="2" type="ORF">D9C73_024443</name>
</gene>
<feature type="coiled-coil region" evidence="1">
    <location>
        <begin position="85"/>
        <end position="132"/>
    </location>
</feature>
<dbReference type="AlphaFoldDB" id="A0A4V6AVP2"/>
<accession>A0A4V6AVP2</accession>
<name>A0A4V6AVP2_COLLU</name>